<organism evidence="2 3">
    <name type="scientific">Trichoderma asperellum (strain ATCC 204424 / CBS 433.97 / NBRC 101777)</name>
    <dbReference type="NCBI Taxonomy" id="1042311"/>
    <lineage>
        <taxon>Eukaryota</taxon>
        <taxon>Fungi</taxon>
        <taxon>Dikarya</taxon>
        <taxon>Ascomycota</taxon>
        <taxon>Pezizomycotina</taxon>
        <taxon>Sordariomycetes</taxon>
        <taxon>Hypocreomycetidae</taxon>
        <taxon>Hypocreales</taxon>
        <taxon>Hypocreaceae</taxon>
        <taxon>Trichoderma</taxon>
    </lineage>
</organism>
<dbReference type="Proteomes" id="UP000240493">
    <property type="component" value="Unassembled WGS sequence"/>
</dbReference>
<gene>
    <name evidence="2" type="ORF">M441DRAFT_183564</name>
</gene>
<dbReference type="SUPFAM" id="SSF46689">
    <property type="entry name" value="Homeodomain-like"/>
    <property type="match status" value="1"/>
</dbReference>
<evidence type="ECO:0008006" key="4">
    <source>
        <dbReference type="Google" id="ProtNLM"/>
    </source>
</evidence>
<dbReference type="EMBL" id="KZ679257">
    <property type="protein sequence ID" value="PTB44828.1"/>
    <property type="molecule type" value="Genomic_DNA"/>
</dbReference>
<dbReference type="AlphaFoldDB" id="A0A2T3ZJ36"/>
<accession>A0A2T3ZJ36</accession>
<dbReference type="STRING" id="1042311.A0A2T3ZJ36"/>
<evidence type="ECO:0000256" key="1">
    <source>
        <dbReference type="SAM" id="MobiDB-lite"/>
    </source>
</evidence>
<reference evidence="2 3" key="1">
    <citation type="submission" date="2016-07" db="EMBL/GenBank/DDBJ databases">
        <title>Multiple horizontal gene transfer events from other fungi enriched the ability of initially mycotrophic Trichoderma (Ascomycota) to feed on dead plant biomass.</title>
        <authorList>
            <consortium name="DOE Joint Genome Institute"/>
            <person name="Aerts A."/>
            <person name="Atanasova L."/>
            <person name="Chenthamara K."/>
            <person name="Zhang J."/>
            <person name="Grujic M."/>
            <person name="Henrissat B."/>
            <person name="Kuo A."/>
            <person name="Salamov A."/>
            <person name="Lipzen A."/>
            <person name="Labutti K."/>
            <person name="Barry K."/>
            <person name="Miao Y."/>
            <person name="Rahimi M.J."/>
            <person name="Shen Q."/>
            <person name="Grigoriev I.V."/>
            <person name="Kubicek C.P."/>
            <person name="Druzhinina I.S."/>
        </authorList>
    </citation>
    <scope>NUCLEOTIDE SEQUENCE [LARGE SCALE GENOMIC DNA]</scope>
    <source>
        <strain evidence="2 3">CBS 433.97</strain>
    </source>
</reference>
<dbReference type="InterPro" id="IPR009057">
    <property type="entry name" value="Homeodomain-like_sf"/>
</dbReference>
<protein>
    <recommendedName>
        <fullName evidence="4">HTH psq-type domain-containing protein</fullName>
    </recommendedName>
</protein>
<evidence type="ECO:0000313" key="3">
    <source>
        <dbReference type="Proteomes" id="UP000240493"/>
    </source>
</evidence>
<feature type="compositionally biased region" description="Basic and acidic residues" evidence="1">
    <location>
        <begin position="60"/>
        <end position="70"/>
    </location>
</feature>
<name>A0A2T3ZJ36_TRIA4</name>
<feature type="region of interest" description="Disordered" evidence="1">
    <location>
        <begin position="37"/>
        <end position="70"/>
    </location>
</feature>
<keyword evidence="3" id="KW-1185">Reference proteome</keyword>
<dbReference type="OrthoDB" id="5104139at2759"/>
<proteinExistence type="predicted"/>
<evidence type="ECO:0000313" key="2">
    <source>
        <dbReference type="EMBL" id="PTB44828.1"/>
    </source>
</evidence>
<sequence>MCAKISVGKSYRAVAHEFNTSASTAYAIFKRWKDNETFDSKPRKGRPKKPTLTEASSAGKDCERAEGDDE</sequence>